<proteinExistence type="predicted"/>
<accession>A0ABQ5E9K5</accession>
<comment type="caution">
    <text evidence="1">The sequence shown here is derived from an EMBL/GenBank/DDBJ whole genome shotgun (WGS) entry which is preliminary data.</text>
</comment>
<dbReference type="Proteomes" id="UP001151760">
    <property type="component" value="Unassembled WGS sequence"/>
</dbReference>
<sequence>MRQNNNLIKTKCHRFKKLQFINPFCTPVQESGCRLTRNLDIRCALFQPLSNDFRWTEYHPLEQVCGNPTMPVQTRRPAMPQIPENVHVRAHCKLQEPGTMNYQTSNVNRLLLKDSGFKLTAFSDADHAGCLDNSVIKPLMEGYSSLVIN</sequence>
<evidence type="ECO:0000313" key="2">
    <source>
        <dbReference type="Proteomes" id="UP001151760"/>
    </source>
</evidence>
<organism evidence="1 2">
    <name type="scientific">Tanacetum coccineum</name>
    <dbReference type="NCBI Taxonomy" id="301880"/>
    <lineage>
        <taxon>Eukaryota</taxon>
        <taxon>Viridiplantae</taxon>
        <taxon>Streptophyta</taxon>
        <taxon>Embryophyta</taxon>
        <taxon>Tracheophyta</taxon>
        <taxon>Spermatophyta</taxon>
        <taxon>Magnoliopsida</taxon>
        <taxon>eudicotyledons</taxon>
        <taxon>Gunneridae</taxon>
        <taxon>Pentapetalae</taxon>
        <taxon>asterids</taxon>
        <taxon>campanulids</taxon>
        <taxon>Asterales</taxon>
        <taxon>Asteraceae</taxon>
        <taxon>Asteroideae</taxon>
        <taxon>Anthemideae</taxon>
        <taxon>Anthemidinae</taxon>
        <taxon>Tanacetum</taxon>
    </lineage>
</organism>
<name>A0ABQ5E9K5_9ASTR</name>
<dbReference type="EMBL" id="BQNB010016080">
    <property type="protein sequence ID" value="GJT47584.1"/>
    <property type="molecule type" value="Genomic_DNA"/>
</dbReference>
<gene>
    <name evidence="1" type="ORF">Tco_0973741</name>
</gene>
<keyword evidence="2" id="KW-1185">Reference proteome</keyword>
<evidence type="ECO:0000313" key="1">
    <source>
        <dbReference type="EMBL" id="GJT47584.1"/>
    </source>
</evidence>
<reference evidence="1" key="2">
    <citation type="submission" date="2022-01" db="EMBL/GenBank/DDBJ databases">
        <authorList>
            <person name="Yamashiro T."/>
            <person name="Shiraishi A."/>
            <person name="Satake H."/>
            <person name="Nakayama K."/>
        </authorList>
    </citation>
    <scope>NUCLEOTIDE SEQUENCE</scope>
</reference>
<protein>
    <submittedName>
        <fullName evidence="1">Uncharacterized protein</fullName>
    </submittedName>
</protein>
<reference evidence="1" key="1">
    <citation type="journal article" date="2022" name="Int. J. Mol. Sci.">
        <title>Draft Genome of Tanacetum Coccineum: Genomic Comparison of Closely Related Tanacetum-Family Plants.</title>
        <authorList>
            <person name="Yamashiro T."/>
            <person name="Shiraishi A."/>
            <person name="Nakayama K."/>
            <person name="Satake H."/>
        </authorList>
    </citation>
    <scope>NUCLEOTIDE SEQUENCE</scope>
</reference>